<sequence>MRRLRRREVEHVAHFTKEENVASARTSAAQPAVALRGCSPDTAVQTALSRSQSATHCRMALGPQPPDSAVLSGSAWRVSFPPLLFFSLKIAPLLKYNFFLNIYILLKYR</sequence>
<keyword evidence="2" id="KW-1185">Reference proteome</keyword>
<protein>
    <submittedName>
        <fullName evidence="1">Uncharacterized protein</fullName>
    </submittedName>
</protein>
<evidence type="ECO:0000313" key="2">
    <source>
        <dbReference type="Proteomes" id="UP001176941"/>
    </source>
</evidence>
<accession>A0ABN8XRX0</accession>
<evidence type="ECO:0000313" key="1">
    <source>
        <dbReference type="EMBL" id="CAI9152137.1"/>
    </source>
</evidence>
<gene>
    <name evidence="1" type="ORF">MRATA1EN1_LOCUS1099</name>
</gene>
<reference evidence="1" key="1">
    <citation type="submission" date="2023-04" db="EMBL/GenBank/DDBJ databases">
        <authorList>
            <consortium name="ELIXIR-Norway"/>
        </authorList>
    </citation>
    <scope>NUCLEOTIDE SEQUENCE [LARGE SCALE GENOMIC DNA]</scope>
</reference>
<dbReference type="Proteomes" id="UP001176941">
    <property type="component" value="Chromosome 1"/>
</dbReference>
<dbReference type="EMBL" id="OX459937">
    <property type="protein sequence ID" value="CAI9152137.1"/>
    <property type="molecule type" value="Genomic_DNA"/>
</dbReference>
<proteinExistence type="predicted"/>
<name>A0ABN8XRX0_RANTA</name>
<organism evidence="1 2">
    <name type="scientific">Rangifer tarandus platyrhynchus</name>
    <name type="common">Svalbard reindeer</name>
    <dbReference type="NCBI Taxonomy" id="3082113"/>
    <lineage>
        <taxon>Eukaryota</taxon>
        <taxon>Metazoa</taxon>
        <taxon>Chordata</taxon>
        <taxon>Craniata</taxon>
        <taxon>Vertebrata</taxon>
        <taxon>Euteleostomi</taxon>
        <taxon>Mammalia</taxon>
        <taxon>Eutheria</taxon>
        <taxon>Laurasiatheria</taxon>
        <taxon>Artiodactyla</taxon>
        <taxon>Ruminantia</taxon>
        <taxon>Pecora</taxon>
        <taxon>Cervidae</taxon>
        <taxon>Odocoileinae</taxon>
        <taxon>Rangifer</taxon>
    </lineage>
</organism>